<organism evidence="1 2">
    <name type="scientific">Dioscorea alata</name>
    <name type="common">Purple yam</name>
    <dbReference type="NCBI Taxonomy" id="55571"/>
    <lineage>
        <taxon>Eukaryota</taxon>
        <taxon>Viridiplantae</taxon>
        <taxon>Streptophyta</taxon>
        <taxon>Embryophyta</taxon>
        <taxon>Tracheophyta</taxon>
        <taxon>Spermatophyta</taxon>
        <taxon>Magnoliopsida</taxon>
        <taxon>Liliopsida</taxon>
        <taxon>Dioscoreales</taxon>
        <taxon>Dioscoreaceae</taxon>
        <taxon>Dioscorea</taxon>
    </lineage>
</organism>
<reference evidence="2" key="1">
    <citation type="journal article" date="2022" name="Nat. Commun.">
        <title>Chromosome evolution and the genetic basis of agronomically important traits in greater yam.</title>
        <authorList>
            <person name="Bredeson J.V."/>
            <person name="Lyons J.B."/>
            <person name="Oniyinde I.O."/>
            <person name="Okereke N.R."/>
            <person name="Kolade O."/>
            <person name="Nnabue I."/>
            <person name="Nwadili C.O."/>
            <person name="Hribova E."/>
            <person name="Parker M."/>
            <person name="Nwogha J."/>
            <person name="Shu S."/>
            <person name="Carlson J."/>
            <person name="Kariba R."/>
            <person name="Muthemba S."/>
            <person name="Knop K."/>
            <person name="Barton G.J."/>
            <person name="Sherwood A.V."/>
            <person name="Lopez-Montes A."/>
            <person name="Asiedu R."/>
            <person name="Jamnadass R."/>
            <person name="Muchugi A."/>
            <person name="Goodstein D."/>
            <person name="Egesi C.N."/>
            <person name="Featherston J."/>
            <person name="Asfaw A."/>
            <person name="Simpson G.G."/>
            <person name="Dolezel J."/>
            <person name="Hendre P.S."/>
            <person name="Van Deynze A."/>
            <person name="Kumar P.L."/>
            <person name="Obidiegwu J.E."/>
            <person name="Bhattacharjee R."/>
            <person name="Rokhsar D.S."/>
        </authorList>
    </citation>
    <scope>NUCLEOTIDE SEQUENCE [LARGE SCALE GENOMIC DNA]</scope>
    <source>
        <strain evidence="2">cv. TDa95/00328</strain>
    </source>
</reference>
<gene>
    <name evidence="1" type="ORF">IHE45_04G151000</name>
</gene>
<name>A0ACB7WH54_DIOAL</name>
<comment type="caution">
    <text evidence="1">The sequence shown here is derived from an EMBL/GenBank/DDBJ whole genome shotgun (WGS) entry which is preliminary data.</text>
</comment>
<proteinExistence type="predicted"/>
<evidence type="ECO:0000313" key="1">
    <source>
        <dbReference type="EMBL" id="KAH7687173.1"/>
    </source>
</evidence>
<keyword evidence="1" id="KW-0378">Hydrolase</keyword>
<dbReference type="EC" id="3.4.21.25" evidence="1"/>
<protein>
    <submittedName>
        <fullName evidence="1">Peptidase S8 subtilisin-related protein</fullName>
        <ecNumber evidence="1">3.4.21.25</ecNumber>
    </submittedName>
</protein>
<dbReference type="Proteomes" id="UP000827976">
    <property type="component" value="Chromosome 4"/>
</dbReference>
<keyword evidence="2" id="KW-1185">Reference proteome</keyword>
<accession>A0ACB7WH54</accession>
<evidence type="ECO:0000313" key="2">
    <source>
        <dbReference type="Proteomes" id="UP000827976"/>
    </source>
</evidence>
<sequence>MGSFSSSKEREQWHKSFLPDITTASAGKPRLIYSYNNVFGGFAARLTNEELEDMKKKDGFIHAIPDELLQLETTHSPSFLGLQTSSPGFWESSKFGRGVIIGVLDTGVTPDHPSFRDEGMLSPPTKWKGVCQFSSSNTCNNKLIGARTFLRGMDVTQPTVGAQEPYDYEGHGTHTASTAAGMFVENANINGLANGTAAGMAPYAHLAIYKVCDTNGCTNSDVLAGFDSAVADGVDIISVSLGSKGSTPFKENILAIGSFGAMESGVFVSFSGGNEGPSHSTLSNEAPWAMTVGASTLDRDLRSSVKLGNGDVIKGQSAYQPANYKPTPLALVYPGSISSAASTCKNGSLDGIDVRGMVVLCDDGDVEWVDKGKIVKSAGGAAMIIANLISEGYTTIAVPHVLPVAHLSYADGETVKSYINSSATPTATIMFDGTLFGVSPSPAVACFSSRGPNIADPNILKPDIIAPGVNILAAWPFSPGPITPSIGPNFNTDSGTSMAAPHISGIAALLKSAHPDWSPAAIMSAMMTSANIIGNDGHPIADYTLESADYFAIGAGHVNPTKANVPGFIYDIDPASYIPYLCGLGYTDAQVAVVARHSIKCADVTPISGSELNYPSFMVFLKTSNSYSVTVNRTVTNVGDAKSTYTVKVVEPSGAAVTVTPETITFSGENEQTQFSVTFSNNAQGTRMATYSQGSLTWVSSDGKTTVRSPIIIAVV</sequence>
<dbReference type="EMBL" id="CM037014">
    <property type="protein sequence ID" value="KAH7687173.1"/>
    <property type="molecule type" value="Genomic_DNA"/>
</dbReference>